<dbReference type="GO" id="GO:0030121">
    <property type="term" value="C:AP-1 adaptor complex"/>
    <property type="evidence" value="ECO:0007669"/>
    <property type="project" value="InterPro"/>
</dbReference>
<comment type="caution">
    <text evidence="11">The sequence shown here is derived from an EMBL/GenBank/DDBJ whole genome shotgun (WGS) entry which is preliminary data.</text>
</comment>
<reference evidence="11" key="1">
    <citation type="submission" date="2020-10" db="EMBL/GenBank/DDBJ databases">
        <title>Unveiling of a novel bifunctional photoreceptor, Dualchrome1, isolated from a cosmopolitan green alga.</title>
        <authorList>
            <person name="Suzuki S."/>
            <person name="Kawachi M."/>
        </authorList>
    </citation>
    <scope>NUCLEOTIDE SEQUENCE</scope>
    <source>
        <strain evidence="11">NIES 2893</strain>
    </source>
</reference>
<dbReference type="Pfam" id="PF01602">
    <property type="entry name" value="Adaptin_N"/>
    <property type="match status" value="1"/>
</dbReference>
<name>A0A830H7Z8_9CHLO</name>
<dbReference type="PROSITE" id="PS50180">
    <property type="entry name" value="GAE"/>
    <property type="match status" value="1"/>
</dbReference>
<feature type="domain" description="GAE" evidence="10">
    <location>
        <begin position="736"/>
        <end position="851"/>
    </location>
</feature>
<dbReference type="EMBL" id="BNJQ01000004">
    <property type="protein sequence ID" value="GHP03115.1"/>
    <property type="molecule type" value="Genomic_DNA"/>
</dbReference>
<keyword evidence="7 9" id="KW-0472">Membrane</keyword>
<dbReference type="InterPro" id="IPR008152">
    <property type="entry name" value="Clathrin_a/b/g-adaptin_app_Ig"/>
</dbReference>
<dbReference type="GO" id="GO:0016192">
    <property type="term" value="P:vesicle-mediated transport"/>
    <property type="evidence" value="ECO:0007669"/>
    <property type="project" value="InterPro"/>
</dbReference>
<dbReference type="OrthoDB" id="28053at2759"/>
<protein>
    <recommendedName>
        <fullName evidence="9">AP-1 complex subunit gamma</fullName>
    </recommendedName>
</protein>
<evidence type="ECO:0000256" key="3">
    <source>
        <dbReference type="ARBA" id="ARBA00006613"/>
    </source>
</evidence>
<dbReference type="PIRSF" id="PIRSF037094">
    <property type="entry name" value="AP1_complex_gamma"/>
    <property type="match status" value="1"/>
</dbReference>
<dbReference type="InterPro" id="IPR050840">
    <property type="entry name" value="Adaptor_Complx_Large_Subunit"/>
</dbReference>
<evidence type="ECO:0000313" key="12">
    <source>
        <dbReference type="Proteomes" id="UP000660262"/>
    </source>
</evidence>
<comment type="similarity">
    <text evidence="3 9">Belongs to the adaptor complexes large subunit family.</text>
</comment>
<accession>A0A830H7Z8</accession>
<evidence type="ECO:0000256" key="6">
    <source>
        <dbReference type="ARBA" id="ARBA00023034"/>
    </source>
</evidence>
<evidence type="ECO:0000256" key="2">
    <source>
        <dbReference type="ARBA" id="ARBA00004555"/>
    </source>
</evidence>
<dbReference type="SMART" id="SM00809">
    <property type="entry name" value="Alpha_adaptinC2"/>
    <property type="match status" value="1"/>
</dbReference>
<dbReference type="GO" id="GO:0006886">
    <property type="term" value="P:intracellular protein transport"/>
    <property type="evidence" value="ECO:0007669"/>
    <property type="project" value="UniProtKB-UniRule"/>
</dbReference>
<keyword evidence="6 9" id="KW-0333">Golgi apparatus</keyword>
<dbReference type="InterPro" id="IPR016024">
    <property type="entry name" value="ARM-type_fold"/>
</dbReference>
<evidence type="ECO:0000256" key="9">
    <source>
        <dbReference type="PIRNR" id="PIRNR037094"/>
    </source>
</evidence>
<dbReference type="SUPFAM" id="SSF49348">
    <property type="entry name" value="Clathrin adaptor appendage domain"/>
    <property type="match status" value="1"/>
</dbReference>
<evidence type="ECO:0000256" key="5">
    <source>
        <dbReference type="ARBA" id="ARBA00022927"/>
    </source>
</evidence>
<keyword evidence="12" id="KW-1185">Reference proteome</keyword>
<dbReference type="InterPro" id="IPR011989">
    <property type="entry name" value="ARM-like"/>
</dbReference>
<evidence type="ECO:0000313" key="11">
    <source>
        <dbReference type="EMBL" id="GHP03115.1"/>
    </source>
</evidence>
<keyword evidence="5 9" id="KW-0653">Protein transport</keyword>
<dbReference type="Pfam" id="PF02883">
    <property type="entry name" value="Alpha_adaptinC2"/>
    <property type="match status" value="1"/>
</dbReference>
<dbReference type="InterPro" id="IPR013041">
    <property type="entry name" value="Clathrin_app_Ig-like_sf"/>
</dbReference>
<evidence type="ECO:0000256" key="1">
    <source>
        <dbReference type="ARBA" id="ARBA00004156"/>
    </source>
</evidence>
<dbReference type="Proteomes" id="UP000660262">
    <property type="component" value="Unassembled WGS sequence"/>
</dbReference>
<dbReference type="Gene3D" id="2.60.40.1230">
    <property type="match status" value="1"/>
</dbReference>
<proteinExistence type="inferred from homology"/>
<dbReference type="Gene3D" id="1.25.10.10">
    <property type="entry name" value="Leucine-rich Repeat Variant"/>
    <property type="match status" value="1"/>
</dbReference>
<dbReference type="SUPFAM" id="SSF48371">
    <property type="entry name" value="ARM repeat"/>
    <property type="match status" value="1"/>
</dbReference>
<keyword evidence="4 9" id="KW-0813">Transport</keyword>
<dbReference type="InterPro" id="IPR017107">
    <property type="entry name" value="AP1_complex_gsu"/>
</dbReference>
<dbReference type="InterPro" id="IPR002553">
    <property type="entry name" value="Clathrin/coatomer_adapt-like_N"/>
</dbReference>
<evidence type="ECO:0000259" key="10">
    <source>
        <dbReference type="PROSITE" id="PS50180"/>
    </source>
</evidence>
<evidence type="ECO:0000256" key="7">
    <source>
        <dbReference type="ARBA" id="ARBA00023136"/>
    </source>
</evidence>
<dbReference type="AlphaFoldDB" id="A0A830H7Z8"/>
<keyword evidence="8 9" id="KW-0968">Cytoplasmic vesicle</keyword>
<dbReference type="PANTHER" id="PTHR22780">
    <property type="entry name" value="ADAPTIN, ALPHA/GAMMA/EPSILON"/>
    <property type="match status" value="1"/>
</dbReference>
<evidence type="ECO:0000256" key="4">
    <source>
        <dbReference type="ARBA" id="ARBA00022448"/>
    </source>
</evidence>
<dbReference type="InterPro" id="IPR008153">
    <property type="entry name" value="GAE_dom"/>
</dbReference>
<sequence>MSQRLAEFIRGVRACRTAAEERALVAREAAALRTAFKEQDNAHRHRNVAKLMFMHMLGYPTHFGQMECLKLIAEESFADKRVGYLSLSLLLDERQEVLMLVTNSMKSDLTSKNHFVVGLSLCALGGVGSPEMCRDLASEVCRLLNSQSSYVRKKACLASVRIVKKAPDVTEQFLGAVPSLLNDRHHGVLIAGAQLALELCACEPKEYVPRIRKEVPTICRILNSLMGTGFASEHDVDGIPDPFLQVALLRLLRVLGEDDAEASEQMSDLLASVVSNTQGTGGGMKQAAYSILYECVRTIMSIKAASGLRVLAINTLGKFLGNRDNNIRYVSLSLLAQCVRVDIQAVQRHRSVVVECVKDADMSIRRRALELVYALVNETNASTLTKELLDYLHVADVEFKADLVEKLCQLVSMYAPSVAFYVDTVTEVMVEAGEHIKENAVRSLLAAVSASGDDSVYRHSCQALFTACWECYFGENRKTRTPGSLACATCWVLGEYGDVLDIGVAQANAKDFAAGGQVTASAAVALIEHIVENGRECSGALGFFASHYAITALAKLASRANLEGSLRGRVEAVLAKTKGSSILEVQARSVEFSELFRFNVARKAAFERMPAMEVANMATAPLEEVSVASADGGAAAVADLLGGADLLGDAGNGVGPAAPAAAIGGGADLLGDLLGGGGGDIGGMTAPASAPAAAPVDPLAALMGDSAPPPTATGLGGLLGSEFSAAPQMPVAMQPAASAMVKAFDKDGVSVTMNFSKAADGSVTVAASFGNATPSDLNSFALQVAVPKGITLEMRPASSSSIPAGSSGAVTQTMRLQREVMRPLALRIRVSYTVASTGAAVQEMSQVDASMLPAGL</sequence>
<comment type="subcellular location">
    <subcellularLocation>
        <location evidence="1">Cytoplasmic vesicle membrane</location>
    </subcellularLocation>
    <subcellularLocation>
        <location evidence="2">Golgi apparatus</location>
    </subcellularLocation>
</comment>
<gene>
    <name evidence="11" type="ORF">PPROV_000187000</name>
</gene>
<organism evidence="11 12">
    <name type="scientific">Pycnococcus provasolii</name>
    <dbReference type="NCBI Taxonomy" id="41880"/>
    <lineage>
        <taxon>Eukaryota</taxon>
        <taxon>Viridiplantae</taxon>
        <taxon>Chlorophyta</taxon>
        <taxon>Pseudoscourfieldiophyceae</taxon>
        <taxon>Pseudoscourfieldiales</taxon>
        <taxon>Pycnococcaceae</taxon>
        <taxon>Pycnococcus</taxon>
    </lineage>
</organism>
<evidence type="ECO:0000256" key="8">
    <source>
        <dbReference type="ARBA" id="ARBA00023329"/>
    </source>
</evidence>